<feature type="region of interest" description="Disordered" evidence="4">
    <location>
        <begin position="51"/>
        <end position="98"/>
    </location>
</feature>
<accession>A0AAV6GS43</accession>
<evidence type="ECO:0000256" key="1">
    <source>
        <dbReference type="ARBA" id="ARBA00022723"/>
    </source>
</evidence>
<reference evidence="5" key="1">
    <citation type="submission" date="2020-10" db="EMBL/GenBank/DDBJ databases">
        <title>Chromosome-scale genome assembly of the Allis shad, Alosa alosa.</title>
        <authorList>
            <person name="Margot Z."/>
            <person name="Christophe K."/>
            <person name="Cabau C."/>
            <person name="Louis A."/>
            <person name="Berthelot C."/>
            <person name="Parey E."/>
            <person name="Roest Crollius H."/>
            <person name="Montfort J."/>
            <person name="Robinson-Rechavi M."/>
            <person name="Bucao C."/>
            <person name="Bouchez O."/>
            <person name="Gislard M."/>
            <person name="Lluch J."/>
            <person name="Milhes M."/>
            <person name="Lampietro C."/>
            <person name="Lopez Roques C."/>
            <person name="Donnadieu C."/>
            <person name="Braasch I."/>
            <person name="Desvignes T."/>
            <person name="Postlethwait J."/>
            <person name="Bobe J."/>
            <person name="Guiguen Y."/>
        </authorList>
    </citation>
    <scope>NUCLEOTIDE SEQUENCE</scope>
    <source>
        <strain evidence="5">M-15738</strain>
        <tissue evidence="5">Blood</tissue>
    </source>
</reference>
<evidence type="ECO:0000256" key="3">
    <source>
        <dbReference type="ARBA" id="ARBA00022833"/>
    </source>
</evidence>
<dbReference type="Pfam" id="PF15227">
    <property type="entry name" value="zf-C3HC4_4"/>
    <property type="match status" value="1"/>
</dbReference>
<dbReference type="SUPFAM" id="SSF57850">
    <property type="entry name" value="RING/U-box"/>
    <property type="match status" value="1"/>
</dbReference>
<keyword evidence="6" id="KW-1185">Reference proteome</keyword>
<dbReference type="InterPro" id="IPR013083">
    <property type="entry name" value="Znf_RING/FYVE/PHD"/>
</dbReference>
<dbReference type="Proteomes" id="UP000823561">
    <property type="component" value="Chromosome 7"/>
</dbReference>
<keyword evidence="2" id="KW-0863">Zinc-finger</keyword>
<organism evidence="5 6">
    <name type="scientific">Alosa alosa</name>
    <name type="common">allis shad</name>
    <dbReference type="NCBI Taxonomy" id="278164"/>
    <lineage>
        <taxon>Eukaryota</taxon>
        <taxon>Metazoa</taxon>
        <taxon>Chordata</taxon>
        <taxon>Craniata</taxon>
        <taxon>Vertebrata</taxon>
        <taxon>Euteleostomi</taxon>
        <taxon>Actinopterygii</taxon>
        <taxon>Neopterygii</taxon>
        <taxon>Teleostei</taxon>
        <taxon>Clupei</taxon>
        <taxon>Clupeiformes</taxon>
        <taxon>Clupeoidei</taxon>
        <taxon>Clupeidae</taxon>
        <taxon>Alosa</taxon>
    </lineage>
</organism>
<gene>
    <name evidence="5" type="ORF">AALO_G00093510</name>
</gene>
<evidence type="ECO:0008006" key="7">
    <source>
        <dbReference type="Google" id="ProtNLM"/>
    </source>
</evidence>
<comment type="caution">
    <text evidence="5">The sequence shown here is derived from an EMBL/GenBank/DDBJ whole genome shotgun (WGS) entry which is preliminary data.</text>
</comment>
<protein>
    <recommendedName>
        <fullName evidence="7">RING-type domain-containing protein</fullName>
    </recommendedName>
</protein>
<dbReference type="AlphaFoldDB" id="A0AAV6GS43"/>
<proteinExistence type="predicted"/>
<dbReference type="EMBL" id="JADWDJ010000007">
    <property type="protein sequence ID" value="KAG5277978.1"/>
    <property type="molecule type" value="Genomic_DNA"/>
</dbReference>
<keyword evidence="1" id="KW-0479">Metal-binding</keyword>
<sequence>MLPSTGHSELRSDLTQDQSRWGVCEQVLRDPVITTCGHSVCRQCIGSYWEQSPDQPRPLCGSSVLNTSQTRQREMKPSLAVTSDVKDKRKPNPGQRGSVNLWWNVCRWVSVPEETL</sequence>
<dbReference type="InterPro" id="IPR017907">
    <property type="entry name" value="Znf_RING_CS"/>
</dbReference>
<keyword evidence="3" id="KW-0862">Zinc</keyword>
<name>A0AAV6GS43_9TELE</name>
<dbReference type="Gene3D" id="3.30.40.10">
    <property type="entry name" value="Zinc/RING finger domain, C3HC4 (zinc finger)"/>
    <property type="match status" value="1"/>
</dbReference>
<evidence type="ECO:0000256" key="2">
    <source>
        <dbReference type="ARBA" id="ARBA00022771"/>
    </source>
</evidence>
<dbReference type="PROSITE" id="PS00518">
    <property type="entry name" value="ZF_RING_1"/>
    <property type="match status" value="1"/>
</dbReference>
<evidence type="ECO:0000313" key="6">
    <source>
        <dbReference type="Proteomes" id="UP000823561"/>
    </source>
</evidence>
<evidence type="ECO:0000313" key="5">
    <source>
        <dbReference type="EMBL" id="KAG5277978.1"/>
    </source>
</evidence>
<evidence type="ECO:0000256" key="4">
    <source>
        <dbReference type="SAM" id="MobiDB-lite"/>
    </source>
</evidence>
<dbReference type="GO" id="GO:0008270">
    <property type="term" value="F:zinc ion binding"/>
    <property type="evidence" value="ECO:0007669"/>
    <property type="project" value="UniProtKB-KW"/>
</dbReference>